<dbReference type="SUPFAM" id="SSF49785">
    <property type="entry name" value="Galactose-binding domain-like"/>
    <property type="match status" value="1"/>
</dbReference>
<evidence type="ECO:0000256" key="2">
    <source>
        <dbReference type="SAM" id="SignalP"/>
    </source>
</evidence>
<feature type="domain" description="Calcineurin-like phosphoesterase" evidence="3">
    <location>
        <begin position="307"/>
        <end position="517"/>
    </location>
</feature>
<protein>
    <submittedName>
        <fullName evidence="5">Fibronectin type III domain-containing protein</fullName>
    </submittedName>
</protein>
<evidence type="ECO:0000313" key="5">
    <source>
        <dbReference type="EMBL" id="MFA9476681.1"/>
    </source>
</evidence>
<sequence length="597" mass="68116">MKIRLPMVLMVIVCMYASVGPVRADLSAGSQVLVDFDAVWQFHDGDTDLGVEWRELDYDDGAWREGPALLGYAPEGRGERWPGPALQTELEPNLVTYYFRKTFTFEGDAEHVRVRLDQIIDDAAVYYLNGEEIGRSALMPEGDVGHGTTATDNTNPEIEHDVFDIDASLLREGRNVLAVMVANSSERSSDICLGVRLSVADAVQAPVALYLTWQRDPTTTMTIHWHTDERHDDVIIEYGLAQGGELSRAEGDRRPMTYSHRHVQMVELTGLEPGSNYRFRIYRPGAGNSSRFYHFRTMPATDDRPIRFAAGGDTHHRDATFGRTNRQAVAYDLDFIVWGGDLAYADGREDRLYRWHSFFDTLTETLVTDDGRVVPIIVAIGNHEVRGHYYRGDDRGEEAYEDTDAFREKIAPYFYNLFAFPGHPGYGVLDFGQYMSIVLLDTDHSGPIDGTQTEWLEKTLAEREHVRHVFPVYHVPAYPSHRDYDAWVSRRVRRHWLPLFEQAGNIRVVFENHDHTYKRTVPIRNDEPNPDGIVYLGDGAWGVGVREVHDVDQTWYLERAASVRHLILATVQGQFQDFKVITEDGKLIDHYIAHPRE</sequence>
<dbReference type="Pfam" id="PF16656">
    <property type="entry name" value="Pur_ac_phosph_N"/>
    <property type="match status" value="1"/>
</dbReference>
<dbReference type="InterPro" id="IPR015914">
    <property type="entry name" value="PAPs_N"/>
</dbReference>
<dbReference type="Proteomes" id="UP001575105">
    <property type="component" value="Unassembled WGS sequence"/>
</dbReference>
<dbReference type="SUPFAM" id="SSF49363">
    <property type="entry name" value="Purple acid phosphatase, N-terminal domain"/>
    <property type="match status" value="1"/>
</dbReference>
<dbReference type="Pfam" id="PF00149">
    <property type="entry name" value="Metallophos"/>
    <property type="match status" value="1"/>
</dbReference>
<dbReference type="CDD" id="cd00063">
    <property type="entry name" value="FN3"/>
    <property type="match status" value="1"/>
</dbReference>
<proteinExistence type="predicted"/>
<dbReference type="InterPro" id="IPR039331">
    <property type="entry name" value="PAPs-like"/>
</dbReference>
<evidence type="ECO:0000259" key="4">
    <source>
        <dbReference type="Pfam" id="PF16656"/>
    </source>
</evidence>
<comment type="caution">
    <text evidence="5">The sequence shown here is derived from an EMBL/GenBank/DDBJ whole genome shotgun (WGS) entry which is preliminary data.</text>
</comment>
<evidence type="ECO:0000313" key="6">
    <source>
        <dbReference type="Proteomes" id="UP001575105"/>
    </source>
</evidence>
<evidence type="ECO:0000259" key="3">
    <source>
        <dbReference type="Pfam" id="PF00149"/>
    </source>
</evidence>
<name>A0ABV4U1P4_9BACT</name>
<dbReference type="InterPro" id="IPR029052">
    <property type="entry name" value="Metallo-depent_PP-like"/>
</dbReference>
<dbReference type="PANTHER" id="PTHR22953">
    <property type="entry name" value="ACID PHOSPHATASE RELATED"/>
    <property type="match status" value="1"/>
</dbReference>
<reference evidence="5 6" key="1">
    <citation type="submission" date="2024-08" db="EMBL/GenBank/DDBJ databases">
        <title>Whole-genome sequencing of halo(alkali)philic microorganisms from hypersaline lakes.</title>
        <authorList>
            <person name="Sorokin D.Y."/>
            <person name="Merkel A.Y."/>
            <person name="Messina E."/>
            <person name="Yakimov M."/>
        </authorList>
    </citation>
    <scope>NUCLEOTIDE SEQUENCE [LARGE SCALE GENOMIC DNA]</scope>
    <source>
        <strain evidence="5 6">AB-hyl4</strain>
    </source>
</reference>
<dbReference type="InterPro" id="IPR003961">
    <property type="entry name" value="FN3_dom"/>
</dbReference>
<evidence type="ECO:0000256" key="1">
    <source>
        <dbReference type="ARBA" id="ARBA00022729"/>
    </source>
</evidence>
<feature type="domain" description="Purple acid phosphatase N-terminal" evidence="4">
    <location>
        <begin position="206"/>
        <end position="297"/>
    </location>
</feature>
<keyword evidence="6" id="KW-1185">Reference proteome</keyword>
<dbReference type="Gene3D" id="2.60.120.260">
    <property type="entry name" value="Galactose-binding domain-like"/>
    <property type="match status" value="1"/>
</dbReference>
<dbReference type="PANTHER" id="PTHR22953:SF153">
    <property type="entry name" value="PURPLE ACID PHOSPHATASE"/>
    <property type="match status" value="1"/>
</dbReference>
<dbReference type="EMBL" id="JBGUBD010000001">
    <property type="protein sequence ID" value="MFA9476681.1"/>
    <property type="molecule type" value="Genomic_DNA"/>
</dbReference>
<gene>
    <name evidence="5" type="ORF">ACERK3_00095</name>
</gene>
<dbReference type="InterPro" id="IPR008979">
    <property type="entry name" value="Galactose-bd-like_sf"/>
</dbReference>
<dbReference type="InterPro" id="IPR004843">
    <property type="entry name" value="Calcineurin-like_PHP"/>
</dbReference>
<dbReference type="Gene3D" id="3.60.21.10">
    <property type="match status" value="1"/>
</dbReference>
<keyword evidence="1 2" id="KW-0732">Signal</keyword>
<feature type="chain" id="PRO_5047065970" evidence="2">
    <location>
        <begin position="25"/>
        <end position="597"/>
    </location>
</feature>
<dbReference type="SUPFAM" id="SSF56300">
    <property type="entry name" value="Metallo-dependent phosphatases"/>
    <property type="match status" value="1"/>
</dbReference>
<feature type="signal peptide" evidence="2">
    <location>
        <begin position="1"/>
        <end position="24"/>
    </location>
</feature>
<dbReference type="Gene3D" id="2.60.40.380">
    <property type="entry name" value="Purple acid phosphatase-like, N-terminal"/>
    <property type="match status" value="1"/>
</dbReference>
<dbReference type="InterPro" id="IPR008963">
    <property type="entry name" value="Purple_acid_Pase-like_N"/>
</dbReference>
<accession>A0ABV4U1P4</accession>
<organism evidence="5 6">
    <name type="scientific">Natronomicrosphaera hydrolytica</name>
    <dbReference type="NCBI Taxonomy" id="3242702"/>
    <lineage>
        <taxon>Bacteria</taxon>
        <taxon>Pseudomonadati</taxon>
        <taxon>Planctomycetota</taxon>
        <taxon>Phycisphaerae</taxon>
        <taxon>Phycisphaerales</taxon>
        <taxon>Phycisphaeraceae</taxon>
        <taxon>Natronomicrosphaera</taxon>
    </lineage>
</organism>
<dbReference type="RefSeq" id="WP_425343611.1">
    <property type="nucleotide sequence ID" value="NZ_JBGUBD010000001.1"/>
</dbReference>